<gene>
    <name evidence="2" type="ORF">E2C01_024176</name>
</gene>
<protein>
    <submittedName>
        <fullName evidence="2">Uncharacterized protein</fullName>
    </submittedName>
</protein>
<comment type="caution">
    <text evidence="2">The sequence shown here is derived from an EMBL/GenBank/DDBJ whole genome shotgun (WGS) entry which is preliminary data.</text>
</comment>
<name>A0A5B7EC12_PORTR</name>
<feature type="region of interest" description="Disordered" evidence="1">
    <location>
        <begin position="162"/>
        <end position="229"/>
    </location>
</feature>
<dbReference type="AlphaFoldDB" id="A0A5B7EC12"/>
<proteinExistence type="predicted"/>
<evidence type="ECO:0000313" key="3">
    <source>
        <dbReference type="Proteomes" id="UP000324222"/>
    </source>
</evidence>
<accession>A0A5B7EC12</accession>
<dbReference type="EMBL" id="VSRR010002336">
    <property type="protein sequence ID" value="MPC30905.1"/>
    <property type="molecule type" value="Genomic_DNA"/>
</dbReference>
<keyword evidence="3" id="KW-1185">Reference proteome</keyword>
<dbReference type="Proteomes" id="UP000324222">
    <property type="component" value="Unassembled WGS sequence"/>
</dbReference>
<sequence>MLIKERLLCLGFAWLRRQGQRCISTREGVTEPRQACSTAGGEHNGEKGNKTGDLVFVLSPWIFQSRTQFRQRSVNECATAGGGLGAAGAGGAGSGRVVARLRLTTHLTLHDGLFNFPGRVLGEAEVQPCTAALAAASPSHAAGHCQNHVVCLIMRTDHRVRGRRAHESRAGSKGTPVLPSPQSPEQRCGAGGAGSRRRAGRAGVGTRDRWGGGSGQAVMAGRPGPGEQI</sequence>
<evidence type="ECO:0000313" key="2">
    <source>
        <dbReference type="EMBL" id="MPC30905.1"/>
    </source>
</evidence>
<reference evidence="2 3" key="1">
    <citation type="submission" date="2019-05" db="EMBL/GenBank/DDBJ databases">
        <title>Another draft genome of Portunus trituberculatus and its Hox gene families provides insights of decapod evolution.</title>
        <authorList>
            <person name="Jeong J.-H."/>
            <person name="Song I."/>
            <person name="Kim S."/>
            <person name="Choi T."/>
            <person name="Kim D."/>
            <person name="Ryu S."/>
            <person name="Kim W."/>
        </authorList>
    </citation>
    <scope>NUCLEOTIDE SEQUENCE [LARGE SCALE GENOMIC DNA]</scope>
    <source>
        <tissue evidence="2">Muscle</tissue>
    </source>
</reference>
<organism evidence="2 3">
    <name type="scientific">Portunus trituberculatus</name>
    <name type="common">Swimming crab</name>
    <name type="synonym">Neptunus trituberculatus</name>
    <dbReference type="NCBI Taxonomy" id="210409"/>
    <lineage>
        <taxon>Eukaryota</taxon>
        <taxon>Metazoa</taxon>
        <taxon>Ecdysozoa</taxon>
        <taxon>Arthropoda</taxon>
        <taxon>Crustacea</taxon>
        <taxon>Multicrustacea</taxon>
        <taxon>Malacostraca</taxon>
        <taxon>Eumalacostraca</taxon>
        <taxon>Eucarida</taxon>
        <taxon>Decapoda</taxon>
        <taxon>Pleocyemata</taxon>
        <taxon>Brachyura</taxon>
        <taxon>Eubrachyura</taxon>
        <taxon>Portunoidea</taxon>
        <taxon>Portunidae</taxon>
        <taxon>Portuninae</taxon>
        <taxon>Portunus</taxon>
    </lineage>
</organism>
<evidence type="ECO:0000256" key="1">
    <source>
        <dbReference type="SAM" id="MobiDB-lite"/>
    </source>
</evidence>